<gene>
    <name evidence="4" type="ORF">GSOID_T00014521001</name>
</gene>
<dbReference type="SUPFAM" id="SSF56219">
    <property type="entry name" value="DNase I-like"/>
    <property type="match status" value="1"/>
</dbReference>
<dbReference type="Gene3D" id="3.60.10.10">
    <property type="entry name" value="Endonuclease/exonuclease/phosphatase"/>
    <property type="match status" value="1"/>
</dbReference>
<sequence length="1941" mass="224031">METNSEDQKTTSTNYDSVVTTKTISSAEGPKVSTCGTMDFEALVETEISVNEQSFLESNTNRSENMSGMQWSQFPEFPSMSSEQSIDNNFEKDFTFNIDPTSASTPRPNRGQRKRKKSGDLLQTDNLISLNKEIIVEGIFDNPNVWISNFDLESSGELDNLPEENPFHRMKSIREKTRIDKTSSMTPSKRRRTTISQMTSKLGAQRIKDMNKEFKRVRSKSFSEDNSNKNEQRLKKAEELILRRNSYSEGRPTRNAKTKALAANEKLMTTVVDTWDSSIDESTSGSLAETIKDHRENLSANSGAEDEFFLWDEYTDGKKDELLFANNEFLSQLKPQKFDKRSKKEFEEALKKLGELLETTFQSETKKSFDPKISKSRLYARTSYHRYSHVKRDDIPKLEKLVMHDKQFITVREFVELGNHKIIPNVYREFTIMLDEARNKRRKLSDWFKKHEKTRLKHAKVKYVAIIVKLAKKGIWKLDQALKNKMDKALAEAQMNSPNKMEELRLFQEELKKLARLFSVDEHIKELFLSNPTLMYFFVPLPTSKEMVNLLLDHVLTEKRRKIKAVGSARVLLANEGRKKGMIFAQRSISRREIRSFLGKKHQPEGTMEQVPICVIQVSDLIKCIPNEIRLLLNSTIFNLILINTDYEPEEINYNNMKRICEDKKGKKIITQIAHFINRDPINILNIITEKCDIGNVSNVIHRTRKTTQTLNQTSMHKQERVRNMIKEGYIPDDKLPANIPNPQNYMNFQLGIKTKKLMEFKEKLGRRIHELQGKKNKGLKIPTRLVNPTNEEIHKLMEECNKLNNELREKNTMISCVSVNPGKMDSLTLRDLVDFLPGNEIIMINELHADKKLFSDEVLAPINYKAFYNDTSPDGLVYSAICVSKDIEHLVSPLPNIGTVTSVKLKLGKFGSINLSNAYRNIERNDETCFYVKNFNSDKLIFCDWLDKCEELSKKDNSQTIFAGDWNCDLLNPRQGDGMVMVDRINHTMRNHTNAIKFNTFHRKNCNSSAIDYFMVQNVRGMKVKALNLHNSPLQYDGHSGHQIKFPSKGTEKPYELILSSKYDEEGIRKDSLVFGEKLRKMDIVNPSDYIETAFKFASEIIEKNHQKIARIGKRHCKARGKQPLDTKKYYEALNFANEKIFGDQTEEPFDDKEMGVLKSFARKMCIMLRKIQRRDNDETTVKIAGECNKPLQAAWKITNELLAAPPVRELNQNVEELMDEVCELQRATTLSPSKYKKHTFNPRNRIKLGKFAVSVHPRGDSESSILREYKNLKDYTRGSTGISKRILDLFHISCFYDFIAKPILIAVREGIYPQCWRTNRTVILPKKKGIRPISISELFAKILEKILIKQITDFVEFNGLLPSEQSGFRSVVSTGTSLAAVNLFACEAMDNNETVALIAIDMRNAFGTPHHINIVKCLANIFEGKALSILKESLERWAVVEKDGLLSRKEKMESYGVPQGSVCSPTLFCLFISEIINILNPGETNVKINIFADDTIVSVKGKNFADMKDRAEHTLDKLGERLLELGLQLVPEKTGIMIFDKTEENNRGIRVVNTEIIESETLKYLGSTIGKSKGIINYELNNEMKINKMKIMINRIRSIKNYIGKDATKALHRAFNIGLLNHNLDVLPKWKAKNHNKGQKLYMRALDIDKDTRWYIKEEEYEAKKRKERIADLTKAGHPNFYECQIKLFHSQLWKTLRFSKNTALKSELDKSMIMYSVDTGEKVGPLPDIFKENRIRDRFKYFKRKFGFKEKGGIKKSECVYLEIIKQLIKLESVELKIIPEKKSGKIKREICWPYNLHKDFNELPVSLRNAVIEENHKSVAKSYFKDRHKHPENKHDCVDCIDKKFFSVPGFIEDPCETDFNTTVENELINELVIEDNVNSATVRFEAMQEAMCEVERQRPDMNLGNLRSEWTKVGSKKWPLRRCLAEIKLLGGKIFD</sequence>
<keyword evidence="1" id="KW-0175">Coiled coil</keyword>
<dbReference type="InterPro" id="IPR000477">
    <property type="entry name" value="RT_dom"/>
</dbReference>
<proteinExistence type="predicted"/>
<reference evidence="4" key="1">
    <citation type="journal article" date="2010" name="Science">
        <title>Plasticity of animal genome architecture unmasked by rapid evolution of a pelagic tunicate.</title>
        <authorList>
            <person name="Denoeud F."/>
            <person name="Henriet S."/>
            <person name="Mungpakdee S."/>
            <person name="Aury J.M."/>
            <person name="Da Silva C."/>
            <person name="Brinkmann H."/>
            <person name="Mikhaleva J."/>
            <person name="Olsen L.C."/>
            <person name="Jubin C."/>
            <person name="Canestro C."/>
            <person name="Bouquet J.M."/>
            <person name="Danks G."/>
            <person name="Poulain J."/>
            <person name="Campsteijn C."/>
            <person name="Adamski M."/>
            <person name="Cross I."/>
            <person name="Yadetie F."/>
            <person name="Muffato M."/>
            <person name="Louis A."/>
            <person name="Butcher S."/>
            <person name="Tsagkogeorga G."/>
            <person name="Konrad A."/>
            <person name="Singh S."/>
            <person name="Jensen M.F."/>
            <person name="Cong E.H."/>
            <person name="Eikeseth-Otteraa H."/>
            <person name="Noel B."/>
            <person name="Anthouard V."/>
            <person name="Porcel B.M."/>
            <person name="Kachouri-Lafond R."/>
            <person name="Nishino A."/>
            <person name="Ugolini M."/>
            <person name="Chourrout P."/>
            <person name="Nishida H."/>
            <person name="Aasland R."/>
            <person name="Huzurbazar S."/>
            <person name="Westhof E."/>
            <person name="Delsuc F."/>
            <person name="Lehrach H."/>
            <person name="Reinhardt R."/>
            <person name="Weissenbach J."/>
            <person name="Roy S.W."/>
            <person name="Artiguenave F."/>
            <person name="Postlethwait J.H."/>
            <person name="Manak J.R."/>
            <person name="Thompson E.M."/>
            <person name="Jaillon O."/>
            <person name="Du Pasquier L."/>
            <person name="Boudinot P."/>
            <person name="Liberles D.A."/>
            <person name="Volff J.N."/>
            <person name="Philippe H."/>
            <person name="Lenhard B."/>
            <person name="Roest Crollius H."/>
            <person name="Wincker P."/>
            <person name="Chourrout D."/>
        </authorList>
    </citation>
    <scope>NUCLEOTIDE SEQUENCE [LARGE SCALE GENOMIC DNA]</scope>
</reference>
<accession>E4XLD6</accession>
<evidence type="ECO:0000313" key="5">
    <source>
        <dbReference type="Proteomes" id="UP000001307"/>
    </source>
</evidence>
<evidence type="ECO:0000256" key="1">
    <source>
        <dbReference type="SAM" id="Coils"/>
    </source>
</evidence>
<evidence type="ECO:0000313" key="4">
    <source>
        <dbReference type="EMBL" id="CBY19679.1"/>
    </source>
</evidence>
<dbReference type="PROSITE" id="PS50878">
    <property type="entry name" value="RT_POL"/>
    <property type="match status" value="1"/>
</dbReference>
<dbReference type="PANTHER" id="PTHR19446">
    <property type="entry name" value="REVERSE TRANSCRIPTASES"/>
    <property type="match status" value="1"/>
</dbReference>
<protein>
    <recommendedName>
        <fullName evidence="3">Reverse transcriptase domain-containing protein</fullName>
    </recommendedName>
</protein>
<name>E4XLD6_OIKDI</name>
<feature type="coiled-coil region" evidence="1">
    <location>
        <begin position="787"/>
        <end position="814"/>
    </location>
</feature>
<evidence type="ECO:0000259" key="3">
    <source>
        <dbReference type="PROSITE" id="PS50878"/>
    </source>
</evidence>
<feature type="region of interest" description="Disordered" evidence="2">
    <location>
        <begin position="94"/>
        <end position="120"/>
    </location>
</feature>
<dbReference type="InterPro" id="IPR036691">
    <property type="entry name" value="Endo/exonu/phosph_ase_sf"/>
</dbReference>
<dbReference type="Proteomes" id="UP000001307">
    <property type="component" value="Unassembled WGS sequence"/>
</dbReference>
<evidence type="ECO:0000256" key="2">
    <source>
        <dbReference type="SAM" id="MobiDB-lite"/>
    </source>
</evidence>
<feature type="domain" description="Reverse transcriptase" evidence="3">
    <location>
        <begin position="1307"/>
        <end position="1571"/>
    </location>
</feature>
<keyword evidence="5" id="KW-1185">Reference proteome</keyword>
<organism evidence="4">
    <name type="scientific">Oikopleura dioica</name>
    <name type="common">Tunicate</name>
    <dbReference type="NCBI Taxonomy" id="34765"/>
    <lineage>
        <taxon>Eukaryota</taxon>
        <taxon>Metazoa</taxon>
        <taxon>Chordata</taxon>
        <taxon>Tunicata</taxon>
        <taxon>Appendicularia</taxon>
        <taxon>Copelata</taxon>
        <taxon>Oikopleuridae</taxon>
        <taxon>Oikopleura</taxon>
    </lineage>
</organism>
<dbReference type="Pfam" id="PF00078">
    <property type="entry name" value="RVT_1"/>
    <property type="match status" value="1"/>
</dbReference>
<dbReference type="EMBL" id="FN653070">
    <property type="protein sequence ID" value="CBY19679.1"/>
    <property type="molecule type" value="Genomic_DNA"/>
</dbReference>
<dbReference type="CDD" id="cd01650">
    <property type="entry name" value="RT_nLTR_like"/>
    <property type="match status" value="1"/>
</dbReference>
<dbReference type="InParanoid" id="E4XLD6"/>
<dbReference type="OrthoDB" id="445826at2759"/>
<feature type="compositionally biased region" description="Polar residues" evidence="2">
    <location>
        <begin position="98"/>
        <end position="107"/>
    </location>
</feature>
<dbReference type="InterPro" id="IPR043502">
    <property type="entry name" value="DNA/RNA_pol_sf"/>
</dbReference>
<dbReference type="SUPFAM" id="SSF56672">
    <property type="entry name" value="DNA/RNA polymerases"/>
    <property type="match status" value="1"/>
</dbReference>